<evidence type="ECO:0000259" key="2">
    <source>
        <dbReference type="Pfam" id="PF07460"/>
    </source>
</evidence>
<dbReference type="AlphaFoldDB" id="A0AAN9KJX2"/>
<evidence type="ECO:0000256" key="1">
    <source>
        <dbReference type="SAM" id="MobiDB-lite"/>
    </source>
</evidence>
<dbReference type="EMBL" id="JAYKXN010000001">
    <property type="protein sequence ID" value="KAK7317816.1"/>
    <property type="molecule type" value="Genomic_DNA"/>
</dbReference>
<dbReference type="InterPro" id="IPR003611">
    <property type="entry name" value="NUMOD3"/>
</dbReference>
<feature type="region of interest" description="Disordered" evidence="1">
    <location>
        <begin position="340"/>
        <end position="364"/>
    </location>
</feature>
<comment type="caution">
    <text evidence="3">The sequence shown here is derived from an EMBL/GenBank/DDBJ whole genome shotgun (WGS) entry which is preliminary data.</text>
</comment>
<dbReference type="PANTHER" id="PTHR34199">
    <property type="entry name" value="NUMOD3 MOTIF FAMILY PROTEIN, EXPRESSED"/>
    <property type="match status" value="1"/>
</dbReference>
<protein>
    <recommendedName>
        <fullName evidence="2">Nuclease associated modular domain-containing protein</fullName>
    </recommendedName>
</protein>
<accession>A0AAN9KJX2</accession>
<evidence type="ECO:0000313" key="3">
    <source>
        <dbReference type="EMBL" id="KAK7317816.1"/>
    </source>
</evidence>
<proteinExistence type="predicted"/>
<sequence>MLHSHSLYAPSEMSIESVGAMSVSLSPFTHISNTDSRLDCACAFPSPTTPQLLPLLKAANPEFAFVCFSQRVLPIQELHMNVDDGDHSHVSVCSYGCLSNGNEVFRLGDSLNPLSDEILKERIRRMRIGLANKGKVPWNKGKKHSAETRELIKQRTLEALRNPKVRKKMAEHPNSHSDQIKAKISNSLRRVWHERLKSKRSGDQFVLSWEQCLANAAKKGGSGQEELDWDSYDKIKQQLEPCQLLQTEKKKKKKKKPMTVCGAKKFIQSWRESIAKAAKKGGNGEQELDWDSYEKIQEEMAFLRQLQHTTKKEKAKEMARMEKAKEAASIKAIIKKVMLPQKRKDRHEKAKARRNTKSPLYRSAKEHEAALEVTQEFKLHSKFTKIHPSKSNGSEVAREGKVFNSIFRTDNKLDLELIKRVKMQKEISLADQIKAVRDQKGKLQQ</sequence>
<name>A0AAN9KJX2_CLITE</name>
<dbReference type="GO" id="GO:0003677">
    <property type="term" value="F:DNA binding"/>
    <property type="evidence" value="ECO:0007669"/>
    <property type="project" value="InterPro"/>
</dbReference>
<feature type="domain" description="Nuclease associated modular" evidence="2">
    <location>
        <begin position="127"/>
        <end position="152"/>
    </location>
</feature>
<reference evidence="3 4" key="1">
    <citation type="submission" date="2024-01" db="EMBL/GenBank/DDBJ databases">
        <title>The genomes of 5 underutilized Papilionoideae crops provide insights into root nodulation and disease resistance.</title>
        <authorList>
            <person name="Yuan L."/>
        </authorList>
    </citation>
    <scope>NUCLEOTIDE SEQUENCE [LARGE SCALE GENOMIC DNA]</scope>
    <source>
        <strain evidence="3">LY-2023</strain>
        <tissue evidence="3">Leaf</tissue>
    </source>
</reference>
<dbReference type="Proteomes" id="UP001359559">
    <property type="component" value="Unassembled WGS sequence"/>
</dbReference>
<dbReference type="PANTHER" id="PTHR34199:SF1">
    <property type="entry name" value="HISTONE-LYSINE N-METHYLTRANSFERASE, H3 LYSINE-79 SPECIFIC-LIKE PROTEIN"/>
    <property type="match status" value="1"/>
</dbReference>
<organism evidence="3 4">
    <name type="scientific">Clitoria ternatea</name>
    <name type="common">Butterfly pea</name>
    <dbReference type="NCBI Taxonomy" id="43366"/>
    <lineage>
        <taxon>Eukaryota</taxon>
        <taxon>Viridiplantae</taxon>
        <taxon>Streptophyta</taxon>
        <taxon>Embryophyta</taxon>
        <taxon>Tracheophyta</taxon>
        <taxon>Spermatophyta</taxon>
        <taxon>Magnoliopsida</taxon>
        <taxon>eudicotyledons</taxon>
        <taxon>Gunneridae</taxon>
        <taxon>Pentapetalae</taxon>
        <taxon>rosids</taxon>
        <taxon>fabids</taxon>
        <taxon>Fabales</taxon>
        <taxon>Fabaceae</taxon>
        <taxon>Papilionoideae</taxon>
        <taxon>50 kb inversion clade</taxon>
        <taxon>NPAAA clade</taxon>
        <taxon>indigoferoid/millettioid clade</taxon>
        <taxon>Phaseoleae</taxon>
        <taxon>Clitoria</taxon>
    </lineage>
</organism>
<gene>
    <name evidence="3" type="ORF">RJT34_02370</name>
</gene>
<dbReference type="Pfam" id="PF07460">
    <property type="entry name" value="NUMOD3"/>
    <property type="match status" value="1"/>
</dbReference>
<keyword evidence="4" id="KW-1185">Reference proteome</keyword>
<feature type="compositionally biased region" description="Basic residues" evidence="1">
    <location>
        <begin position="341"/>
        <end position="356"/>
    </location>
</feature>
<evidence type="ECO:0000313" key="4">
    <source>
        <dbReference type="Proteomes" id="UP001359559"/>
    </source>
</evidence>